<feature type="active site" description="Tele-AMP-histidine intermediate" evidence="1">
    <location>
        <position position="167"/>
    </location>
</feature>
<feature type="region of interest" description="Disordered" evidence="4">
    <location>
        <begin position="1"/>
        <end position="28"/>
    </location>
</feature>
<dbReference type="SUPFAM" id="SSF54197">
    <property type="entry name" value="HIT-like"/>
    <property type="match status" value="1"/>
</dbReference>
<feature type="domain" description="HIT" evidence="5">
    <location>
        <begin position="67"/>
        <end position="180"/>
    </location>
</feature>
<feature type="short sequence motif" description="Histidine triad motif" evidence="2 3">
    <location>
        <begin position="165"/>
        <end position="169"/>
    </location>
</feature>
<dbReference type="InterPro" id="IPR001310">
    <property type="entry name" value="Histidine_triad_HIT"/>
</dbReference>
<gene>
    <name evidence="6" type="ORF">A1O1_06609</name>
</gene>
<proteinExistence type="predicted"/>
<dbReference type="PANTHER" id="PTHR46648:SF2">
    <property type="entry name" value="HIT DOMAIN-CONTAINING PROTEIN"/>
    <property type="match status" value="1"/>
</dbReference>
<protein>
    <recommendedName>
        <fullName evidence="5">HIT domain-containing protein</fullName>
    </recommendedName>
</protein>
<dbReference type="PROSITE" id="PS51084">
    <property type="entry name" value="HIT_2"/>
    <property type="match status" value="1"/>
</dbReference>
<evidence type="ECO:0000256" key="4">
    <source>
        <dbReference type="SAM" id="MobiDB-lite"/>
    </source>
</evidence>
<evidence type="ECO:0000313" key="7">
    <source>
        <dbReference type="Proteomes" id="UP000019484"/>
    </source>
</evidence>
<dbReference type="eggNOG" id="KOG3275">
    <property type="taxonomic scope" value="Eukaryota"/>
</dbReference>
<evidence type="ECO:0000259" key="5">
    <source>
        <dbReference type="PROSITE" id="PS51084"/>
    </source>
</evidence>
<comment type="caution">
    <text evidence="6">The sequence shown here is derived from an EMBL/GenBank/DDBJ whole genome shotgun (WGS) entry which is preliminary data.</text>
</comment>
<evidence type="ECO:0000313" key="6">
    <source>
        <dbReference type="EMBL" id="EXJ86239.1"/>
    </source>
</evidence>
<feature type="compositionally biased region" description="Polar residues" evidence="4">
    <location>
        <begin position="11"/>
        <end position="28"/>
    </location>
</feature>
<dbReference type="AlphaFoldDB" id="W9YVD0"/>
<evidence type="ECO:0000256" key="2">
    <source>
        <dbReference type="PIRSR" id="PIRSR601310-3"/>
    </source>
</evidence>
<dbReference type="HOGENOM" id="CLU_056776_0_1_1"/>
<dbReference type="GeneID" id="19161476"/>
<dbReference type="InterPro" id="IPR019808">
    <property type="entry name" value="Histidine_triad_CS"/>
</dbReference>
<feature type="region of interest" description="Disordered" evidence="4">
    <location>
        <begin position="177"/>
        <end position="209"/>
    </location>
</feature>
<dbReference type="OrthoDB" id="1915375at2759"/>
<dbReference type="PROSITE" id="PS00892">
    <property type="entry name" value="HIT_1"/>
    <property type="match status" value="1"/>
</dbReference>
<dbReference type="STRING" id="1182541.W9YVD0"/>
<dbReference type="PANTHER" id="PTHR46648">
    <property type="entry name" value="HIT FAMILY PROTEIN 1"/>
    <property type="match status" value="1"/>
</dbReference>
<feature type="compositionally biased region" description="Low complexity" evidence="4">
    <location>
        <begin position="184"/>
        <end position="194"/>
    </location>
</feature>
<dbReference type="Pfam" id="PF01230">
    <property type="entry name" value="HIT"/>
    <property type="match status" value="1"/>
</dbReference>
<dbReference type="Gene3D" id="3.30.428.10">
    <property type="entry name" value="HIT-like"/>
    <property type="match status" value="1"/>
</dbReference>
<evidence type="ECO:0000256" key="3">
    <source>
        <dbReference type="PROSITE-ProRule" id="PRU00464"/>
    </source>
</evidence>
<dbReference type="GO" id="GO:0009117">
    <property type="term" value="P:nucleotide metabolic process"/>
    <property type="evidence" value="ECO:0007669"/>
    <property type="project" value="TreeGrafter"/>
</dbReference>
<keyword evidence="7" id="KW-1185">Reference proteome</keyword>
<organism evidence="6 7">
    <name type="scientific">Capronia coronata CBS 617.96</name>
    <dbReference type="NCBI Taxonomy" id="1182541"/>
    <lineage>
        <taxon>Eukaryota</taxon>
        <taxon>Fungi</taxon>
        <taxon>Dikarya</taxon>
        <taxon>Ascomycota</taxon>
        <taxon>Pezizomycotina</taxon>
        <taxon>Eurotiomycetes</taxon>
        <taxon>Chaetothyriomycetidae</taxon>
        <taxon>Chaetothyriales</taxon>
        <taxon>Herpotrichiellaceae</taxon>
        <taxon>Capronia</taxon>
    </lineage>
</organism>
<dbReference type="PRINTS" id="PR00332">
    <property type="entry name" value="HISTRIAD"/>
</dbReference>
<dbReference type="RefSeq" id="XP_007725677.1">
    <property type="nucleotide sequence ID" value="XM_007727487.1"/>
</dbReference>
<dbReference type="InterPro" id="IPR036265">
    <property type="entry name" value="HIT-like_sf"/>
</dbReference>
<accession>W9YVD0</accession>
<dbReference type="Proteomes" id="UP000019484">
    <property type="component" value="Unassembled WGS sequence"/>
</dbReference>
<evidence type="ECO:0000256" key="1">
    <source>
        <dbReference type="PIRSR" id="PIRSR601310-1"/>
    </source>
</evidence>
<name>W9YVD0_9EURO</name>
<dbReference type="EMBL" id="AMWN01000005">
    <property type="protein sequence ID" value="EXJ86239.1"/>
    <property type="molecule type" value="Genomic_DNA"/>
</dbReference>
<dbReference type="GO" id="GO:0003824">
    <property type="term" value="F:catalytic activity"/>
    <property type="evidence" value="ECO:0007669"/>
    <property type="project" value="InterPro"/>
</dbReference>
<reference evidence="6 7" key="1">
    <citation type="submission" date="2013-03" db="EMBL/GenBank/DDBJ databases">
        <title>The Genome Sequence of Capronia coronata CBS 617.96.</title>
        <authorList>
            <consortium name="The Broad Institute Genomics Platform"/>
            <person name="Cuomo C."/>
            <person name="de Hoog S."/>
            <person name="Gorbushina A."/>
            <person name="Walker B."/>
            <person name="Young S.K."/>
            <person name="Zeng Q."/>
            <person name="Gargeya S."/>
            <person name="Fitzgerald M."/>
            <person name="Haas B."/>
            <person name="Abouelleil A."/>
            <person name="Allen A.W."/>
            <person name="Alvarado L."/>
            <person name="Arachchi H.M."/>
            <person name="Berlin A.M."/>
            <person name="Chapman S.B."/>
            <person name="Gainer-Dewar J."/>
            <person name="Goldberg J."/>
            <person name="Griggs A."/>
            <person name="Gujja S."/>
            <person name="Hansen M."/>
            <person name="Howarth C."/>
            <person name="Imamovic A."/>
            <person name="Ireland A."/>
            <person name="Larimer J."/>
            <person name="McCowan C."/>
            <person name="Murphy C."/>
            <person name="Pearson M."/>
            <person name="Poon T.W."/>
            <person name="Priest M."/>
            <person name="Roberts A."/>
            <person name="Saif S."/>
            <person name="Shea T."/>
            <person name="Sisk P."/>
            <person name="Sykes S."/>
            <person name="Wortman J."/>
            <person name="Nusbaum C."/>
            <person name="Birren B."/>
        </authorList>
    </citation>
    <scope>NUCLEOTIDE SEQUENCE [LARGE SCALE GENOMIC DNA]</scope>
    <source>
        <strain evidence="6 7">CBS 617.96</strain>
    </source>
</reference>
<dbReference type="InterPro" id="IPR011146">
    <property type="entry name" value="HIT-like"/>
</dbReference>
<sequence>MADNPHPSLVPETSHSSATTPGPQSHDYSPQCPFCMISRTYHPISPLVASPRTAVATDNGLEQDPPMALAPDKLDPPSFVLFSSEHVIAFLDIMPLTRGHVLVAPRKHRVKVGDLTPDESGEIGRVLPLLARAVVRAVMPDIPHHQADYNIVQNNGPGAAQVVPHVHFHIVPRPPLNYVPPLPQQSSSSQTQTPRNRKYPPNPPPEGWQRTAILFGRGRRDDLDYHDSAFLVEDMRQCVREEWEATFGETPDVLGNGHRGDRKGAWKV</sequence>